<organism evidence="2 3">
    <name type="scientific">Streptomyces graminofaciens</name>
    <dbReference type="NCBI Taxonomy" id="68212"/>
    <lineage>
        <taxon>Bacteria</taxon>
        <taxon>Bacillati</taxon>
        <taxon>Actinomycetota</taxon>
        <taxon>Actinomycetes</taxon>
        <taxon>Kitasatosporales</taxon>
        <taxon>Streptomycetaceae</taxon>
        <taxon>Streptomyces</taxon>
    </lineage>
</organism>
<reference evidence="2 3" key="2">
    <citation type="journal article" date="2023" name="ChemBioChem">
        <title>Acyltransferase Domain Exchange between Two Independent Type I Polyketide Synthases in the Same Producer Strain of Macrolide Antibiotics.</title>
        <authorList>
            <person name="Kudo F."/>
            <person name="Kishikawa K."/>
            <person name="Tsuboi K."/>
            <person name="Kido T."/>
            <person name="Usui T."/>
            <person name="Hashimoto J."/>
            <person name="Shin-Ya K."/>
            <person name="Miyanaga A."/>
            <person name="Eguchi T."/>
        </authorList>
    </citation>
    <scope>NUCLEOTIDE SEQUENCE [LARGE SCALE GENOMIC DNA]</scope>
    <source>
        <strain evidence="2 3">A-8890</strain>
    </source>
</reference>
<protein>
    <submittedName>
        <fullName evidence="2">Uncharacterized protein</fullName>
    </submittedName>
</protein>
<gene>
    <name evidence="2" type="ORF">SGFS_075370</name>
</gene>
<name>A0ABM7FJ64_9ACTN</name>
<reference evidence="2 3" key="1">
    <citation type="journal article" date="2010" name="ChemBioChem">
        <title>Cloning and characterization of the biosynthetic gene cluster of 16-membered macrolide antibiotic FD-891: involvement of a dual functional cytochrome P450 monooxygenase catalyzing epoxidation and hydroxylation.</title>
        <authorList>
            <person name="Kudo F."/>
            <person name="Motegi A."/>
            <person name="Mizoue K."/>
            <person name="Eguchi T."/>
        </authorList>
    </citation>
    <scope>NUCLEOTIDE SEQUENCE [LARGE SCALE GENOMIC DNA]</scope>
    <source>
        <strain evidence="2 3">A-8890</strain>
    </source>
</reference>
<feature type="region of interest" description="Disordered" evidence="1">
    <location>
        <begin position="65"/>
        <end position="88"/>
    </location>
</feature>
<evidence type="ECO:0000313" key="3">
    <source>
        <dbReference type="Proteomes" id="UP001321542"/>
    </source>
</evidence>
<evidence type="ECO:0000256" key="1">
    <source>
        <dbReference type="SAM" id="MobiDB-lite"/>
    </source>
</evidence>
<dbReference type="EMBL" id="AP018448">
    <property type="protein sequence ID" value="BBC36243.1"/>
    <property type="molecule type" value="Genomic_DNA"/>
</dbReference>
<dbReference type="Proteomes" id="UP001321542">
    <property type="component" value="Chromosome"/>
</dbReference>
<evidence type="ECO:0000313" key="2">
    <source>
        <dbReference type="EMBL" id="BBC36243.1"/>
    </source>
</evidence>
<proteinExistence type="predicted"/>
<accession>A0ABM7FJ64</accession>
<sequence length="105" mass="10913">MELTLPETGVCGGSGLFDEPGAEGAETGSRPPRPGTVACGTSRSAGMTRGLFCACLKLPVEPAEPTLTSKNALPKEGGERGAPGRTRTCGQALRRRLARTWLLCL</sequence>
<feature type="region of interest" description="Disordered" evidence="1">
    <location>
        <begin position="1"/>
        <end position="41"/>
    </location>
</feature>
<keyword evidence="3" id="KW-1185">Reference proteome</keyword>